<dbReference type="PANTHER" id="PTHR31635">
    <property type="entry name" value="REVERSE TRANSCRIPTASE DOMAIN-CONTAINING PROTEIN-RELATED"/>
    <property type="match status" value="1"/>
</dbReference>
<dbReference type="PANTHER" id="PTHR31635:SF196">
    <property type="entry name" value="REVERSE TRANSCRIPTASE DOMAIN-CONTAINING PROTEIN-RELATED"/>
    <property type="match status" value="1"/>
</dbReference>
<dbReference type="KEGG" id="dpp:DICPUDRAFT_149984"/>
<gene>
    <name evidence="1" type="ORF">DICPUDRAFT_149984</name>
</gene>
<proteinExistence type="predicted"/>
<dbReference type="Gene3D" id="3.60.10.10">
    <property type="entry name" value="Endonuclease/exonuclease/phosphatase"/>
    <property type="match status" value="1"/>
</dbReference>
<dbReference type="InterPro" id="IPR036691">
    <property type="entry name" value="Endo/exonu/phosph_ase_sf"/>
</dbReference>
<dbReference type="OrthoDB" id="407509at2759"/>
<accession>F0ZF58</accession>
<protein>
    <recommendedName>
        <fullName evidence="3">Endonuclease/exonuclease/phosphatase domain-containing protein</fullName>
    </recommendedName>
</protein>
<dbReference type="AlphaFoldDB" id="F0ZF58"/>
<keyword evidence="2" id="KW-1185">Reference proteome</keyword>
<evidence type="ECO:0000313" key="1">
    <source>
        <dbReference type="EMBL" id="EGC37417.1"/>
    </source>
</evidence>
<dbReference type="VEuPathDB" id="AmoebaDB:DICPUDRAFT_149984"/>
<dbReference type="RefSeq" id="XP_003286070.1">
    <property type="nucleotide sequence ID" value="XM_003286022.1"/>
</dbReference>
<evidence type="ECO:0000313" key="2">
    <source>
        <dbReference type="Proteomes" id="UP000001064"/>
    </source>
</evidence>
<organism evidence="1 2">
    <name type="scientific">Dictyostelium purpureum</name>
    <name type="common">Slime mold</name>
    <dbReference type="NCBI Taxonomy" id="5786"/>
    <lineage>
        <taxon>Eukaryota</taxon>
        <taxon>Amoebozoa</taxon>
        <taxon>Evosea</taxon>
        <taxon>Eumycetozoa</taxon>
        <taxon>Dictyostelia</taxon>
        <taxon>Dictyosteliales</taxon>
        <taxon>Dictyosteliaceae</taxon>
        <taxon>Dictyostelium</taxon>
    </lineage>
</organism>
<name>F0ZF58_DICPU</name>
<dbReference type="GeneID" id="10499844"/>
<dbReference type="InParanoid" id="F0ZF58"/>
<sequence length="374" mass="41913">MTIALKTNDENLIKQTEHGILNPSEGGMKPTLHHIKHFGQYTNFFIMYPDNYDPITKMVIGEDMSSSRISYRNVIVTVRSSNVTNAVLNDTVQTSTSNTQKPAPIANPIDHQKNHIPSGDSNSSSIQLKVRAILDSPKTPTFSSIHNQNKSPLALMIIANFAKPVENNNPQISVGSTPIEANKESQQKPTNTIRLLAIQSLYNNTNINNSIPLQIIIGDFNCADYKEVLNHPDKNLKEESLSLLIESLVNLNNLHDVDYKLTRNTFSHRNGSGDKRLDRIYIDKRLINPSSQNLEIRYTSYSDHKILSTTINLAFNDALKDPSTISDSFKQGPAITLPIKGDPLLIKNRRPITLTNSLYKIFAKVLNTVPRLYI</sequence>
<dbReference type="Proteomes" id="UP000001064">
    <property type="component" value="Unassembled WGS sequence"/>
</dbReference>
<dbReference type="SUPFAM" id="SSF56219">
    <property type="entry name" value="DNase I-like"/>
    <property type="match status" value="1"/>
</dbReference>
<evidence type="ECO:0008006" key="3">
    <source>
        <dbReference type="Google" id="ProtNLM"/>
    </source>
</evidence>
<reference evidence="2" key="1">
    <citation type="journal article" date="2011" name="Genome Biol.">
        <title>Comparative genomics of the social amoebae Dictyostelium discoideum and Dictyostelium purpureum.</title>
        <authorList>
            <consortium name="US DOE Joint Genome Institute (JGI-PGF)"/>
            <person name="Sucgang R."/>
            <person name="Kuo A."/>
            <person name="Tian X."/>
            <person name="Salerno W."/>
            <person name="Parikh A."/>
            <person name="Feasley C.L."/>
            <person name="Dalin E."/>
            <person name="Tu H."/>
            <person name="Huang E."/>
            <person name="Barry K."/>
            <person name="Lindquist E."/>
            <person name="Shapiro H."/>
            <person name="Bruce D."/>
            <person name="Schmutz J."/>
            <person name="Salamov A."/>
            <person name="Fey P."/>
            <person name="Gaudet P."/>
            <person name="Anjard C."/>
            <person name="Babu M.M."/>
            <person name="Basu S."/>
            <person name="Bushmanova Y."/>
            <person name="van der Wel H."/>
            <person name="Katoh-Kurasawa M."/>
            <person name="Dinh C."/>
            <person name="Coutinho P.M."/>
            <person name="Saito T."/>
            <person name="Elias M."/>
            <person name="Schaap P."/>
            <person name="Kay R.R."/>
            <person name="Henrissat B."/>
            <person name="Eichinger L."/>
            <person name="Rivero F."/>
            <person name="Putnam N.H."/>
            <person name="West C.M."/>
            <person name="Loomis W.F."/>
            <person name="Chisholm R.L."/>
            <person name="Shaulsky G."/>
            <person name="Strassmann J.E."/>
            <person name="Queller D.C."/>
            <person name="Kuspa A."/>
            <person name="Grigoriev I.V."/>
        </authorList>
    </citation>
    <scope>NUCLEOTIDE SEQUENCE [LARGE SCALE GENOMIC DNA]</scope>
    <source>
        <strain evidence="2">QSDP1</strain>
    </source>
</reference>
<dbReference type="EMBL" id="GL871000">
    <property type="protein sequence ID" value="EGC37417.1"/>
    <property type="molecule type" value="Genomic_DNA"/>
</dbReference>